<dbReference type="PANTHER" id="PTHR28259">
    <property type="entry name" value="FLUORIDE EXPORT PROTEIN 1-RELATED"/>
    <property type="match status" value="1"/>
</dbReference>
<keyword evidence="14" id="KW-1185">Reference proteome</keyword>
<feature type="transmembrane region" description="Helical" evidence="12">
    <location>
        <begin position="38"/>
        <end position="60"/>
    </location>
</feature>
<accession>A0A6L9MK62</accession>
<evidence type="ECO:0000256" key="6">
    <source>
        <dbReference type="ARBA" id="ARBA00023053"/>
    </source>
</evidence>
<evidence type="ECO:0000256" key="7">
    <source>
        <dbReference type="ARBA" id="ARBA00023065"/>
    </source>
</evidence>
<dbReference type="PANTHER" id="PTHR28259:SF1">
    <property type="entry name" value="FLUORIDE EXPORT PROTEIN 1-RELATED"/>
    <property type="match status" value="1"/>
</dbReference>
<organism evidence="13 14">
    <name type="scientific">Aurantimonas aggregata</name>
    <dbReference type="NCBI Taxonomy" id="2047720"/>
    <lineage>
        <taxon>Bacteria</taxon>
        <taxon>Pseudomonadati</taxon>
        <taxon>Pseudomonadota</taxon>
        <taxon>Alphaproteobacteria</taxon>
        <taxon>Hyphomicrobiales</taxon>
        <taxon>Aurantimonadaceae</taxon>
        <taxon>Aurantimonas</taxon>
    </lineage>
</organism>
<name>A0A6L9MK62_9HYPH</name>
<dbReference type="InterPro" id="IPR003691">
    <property type="entry name" value="FluC"/>
</dbReference>
<dbReference type="GO" id="GO:0062054">
    <property type="term" value="F:fluoride channel activity"/>
    <property type="evidence" value="ECO:0007669"/>
    <property type="project" value="UniProtKB-UniRule"/>
</dbReference>
<evidence type="ECO:0000256" key="2">
    <source>
        <dbReference type="ARBA" id="ARBA00022475"/>
    </source>
</evidence>
<evidence type="ECO:0000313" key="14">
    <source>
        <dbReference type="Proteomes" id="UP000476332"/>
    </source>
</evidence>
<dbReference type="GO" id="GO:0140114">
    <property type="term" value="P:cellular detoxification of fluoride"/>
    <property type="evidence" value="ECO:0007669"/>
    <property type="project" value="UniProtKB-UniRule"/>
</dbReference>
<evidence type="ECO:0000256" key="1">
    <source>
        <dbReference type="ARBA" id="ARBA00004651"/>
    </source>
</evidence>
<evidence type="ECO:0000256" key="3">
    <source>
        <dbReference type="ARBA" id="ARBA00022519"/>
    </source>
</evidence>
<comment type="subcellular location">
    <subcellularLocation>
        <location evidence="1 12">Cell membrane</location>
        <topology evidence="1 12">Multi-pass membrane protein</topology>
    </subcellularLocation>
</comment>
<keyword evidence="4 12" id="KW-0812">Transmembrane</keyword>
<dbReference type="AlphaFoldDB" id="A0A6L9MK62"/>
<keyword evidence="12" id="KW-0813">Transport</keyword>
<evidence type="ECO:0000313" key="13">
    <source>
        <dbReference type="EMBL" id="NDV88207.1"/>
    </source>
</evidence>
<comment type="caution">
    <text evidence="13">The sequence shown here is derived from an EMBL/GenBank/DDBJ whole genome shotgun (WGS) entry which is preliminary data.</text>
</comment>
<evidence type="ECO:0000256" key="4">
    <source>
        <dbReference type="ARBA" id="ARBA00022692"/>
    </source>
</evidence>
<evidence type="ECO:0000256" key="8">
    <source>
        <dbReference type="ARBA" id="ARBA00023136"/>
    </source>
</evidence>
<evidence type="ECO:0000256" key="11">
    <source>
        <dbReference type="ARBA" id="ARBA00035585"/>
    </source>
</evidence>
<evidence type="ECO:0000256" key="9">
    <source>
        <dbReference type="ARBA" id="ARBA00023303"/>
    </source>
</evidence>
<keyword evidence="12" id="KW-0479">Metal-binding</keyword>
<proteinExistence type="inferred from homology"/>
<evidence type="ECO:0000256" key="5">
    <source>
        <dbReference type="ARBA" id="ARBA00022989"/>
    </source>
</evidence>
<protein>
    <recommendedName>
        <fullName evidence="12">Fluoride-specific ion channel FluC</fullName>
    </recommendedName>
</protein>
<dbReference type="HAMAP" id="MF_00454">
    <property type="entry name" value="FluC"/>
    <property type="match status" value="1"/>
</dbReference>
<keyword evidence="7 12" id="KW-0406">Ion transport</keyword>
<keyword evidence="2 12" id="KW-1003">Cell membrane</keyword>
<comment type="function">
    <text evidence="12">Fluoride-specific ion channel. Important for reducing fluoride concentration in the cell, thus reducing its toxicity.</text>
</comment>
<keyword evidence="5 12" id="KW-1133">Transmembrane helix</keyword>
<keyword evidence="3" id="KW-0997">Cell inner membrane</keyword>
<dbReference type="RefSeq" id="WP_163045024.1">
    <property type="nucleotide sequence ID" value="NZ_JAAAMJ010000013.1"/>
</dbReference>
<keyword evidence="9 12" id="KW-0407">Ion channel</keyword>
<feature type="transmembrane region" description="Helical" evidence="12">
    <location>
        <begin position="6"/>
        <end position="26"/>
    </location>
</feature>
<comment type="catalytic activity">
    <reaction evidence="11">
        <text>fluoride(in) = fluoride(out)</text>
        <dbReference type="Rhea" id="RHEA:76159"/>
        <dbReference type="ChEBI" id="CHEBI:17051"/>
    </reaction>
    <physiologicalReaction direction="left-to-right" evidence="11">
        <dbReference type="Rhea" id="RHEA:76160"/>
    </physiologicalReaction>
</comment>
<comment type="activity regulation">
    <text evidence="12">Na(+) is not transported, but it plays an essential structural role and its presence is essential for fluoride channel function.</text>
</comment>
<keyword evidence="6 12" id="KW-0915">Sodium</keyword>
<keyword evidence="8 12" id="KW-0472">Membrane</keyword>
<feature type="binding site" evidence="12">
    <location>
        <position position="84"/>
    </location>
    <ligand>
        <name>Na(+)</name>
        <dbReference type="ChEBI" id="CHEBI:29101"/>
        <note>structural</note>
    </ligand>
</feature>
<feature type="transmembrane region" description="Helical" evidence="12">
    <location>
        <begin position="109"/>
        <end position="134"/>
    </location>
</feature>
<reference evidence="13 14" key="1">
    <citation type="submission" date="2020-01" db="EMBL/GenBank/DDBJ databases">
        <title>Genomes of bacteria type strains.</title>
        <authorList>
            <person name="Chen J."/>
            <person name="Zhu S."/>
            <person name="Chen J."/>
        </authorList>
    </citation>
    <scope>NUCLEOTIDE SEQUENCE [LARGE SCALE GENOMIC DNA]</scope>
    <source>
        <strain evidence="13 14">KCTC 52919</strain>
    </source>
</reference>
<dbReference type="Pfam" id="PF02537">
    <property type="entry name" value="CRCB"/>
    <property type="match status" value="1"/>
</dbReference>
<evidence type="ECO:0000256" key="12">
    <source>
        <dbReference type="HAMAP-Rule" id="MF_00454"/>
    </source>
</evidence>
<dbReference type="NCBIfam" id="TIGR00494">
    <property type="entry name" value="crcB"/>
    <property type="match status" value="1"/>
</dbReference>
<dbReference type="EMBL" id="JAAAMJ010000013">
    <property type="protein sequence ID" value="NDV88207.1"/>
    <property type="molecule type" value="Genomic_DNA"/>
</dbReference>
<feature type="binding site" evidence="12">
    <location>
        <position position="81"/>
    </location>
    <ligand>
        <name>Na(+)</name>
        <dbReference type="ChEBI" id="CHEBI:29101"/>
        <note>structural</note>
    </ligand>
</feature>
<gene>
    <name evidence="12 13" type="primary">crcB</name>
    <name evidence="12" type="synonym">fluC</name>
    <name evidence="13" type="ORF">GTW51_16015</name>
</gene>
<feature type="transmembrane region" description="Helical" evidence="12">
    <location>
        <begin position="72"/>
        <end position="97"/>
    </location>
</feature>
<comment type="similarity">
    <text evidence="10 12">Belongs to the fluoride channel Fluc/FEX (TC 1.A.43) family.</text>
</comment>
<sequence>MTEHLGLTIALVAAGSAVGGMARFFVSGAVARAVGEIFPWGTMVVNVTGAFAIGVLAVLARSQAPFANPDVWLLAVTGFLGSYTTVSSFSLLTLALARTGDTRRAVANVVLSLGLCLSAVAIGMLLASTFTAAVPS</sequence>
<dbReference type="NCBIfam" id="NF010799">
    <property type="entry name" value="PRK14203.1"/>
    <property type="match status" value="1"/>
</dbReference>
<dbReference type="Proteomes" id="UP000476332">
    <property type="component" value="Unassembled WGS sequence"/>
</dbReference>
<dbReference type="GO" id="GO:0005886">
    <property type="term" value="C:plasma membrane"/>
    <property type="evidence" value="ECO:0007669"/>
    <property type="project" value="UniProtKB-SubCell"/>
</dbReference>
<dbReference type="GO" id="GO:0046872">
    <property type="term" value="F:metal ion binding"/>
    <property type="evidence" value="ECO:0007669"/>
    <property type="project" value="UniProtKB-KW"/>
</dbReference>
<evidence type="ECO:0000256" key="10">
    <source>
        <dbReference type="ARBA" id="ARBA00035120"/>
    </source>
</evidence>